<dbReference type="EMBL" id="JAYGII010000036">
    <property type="protein sequence ID" value="MEA5446507.1"/>
    <property type="molecule type" value="Genomic_DNA"/>
</dbReference>
<dbReference type="Proteomes" id="UP001302316">
    <property type="component" value="Unassembled WGS sequence"/>
</dbReference>
<protein>
    <submittedName>
        <fullName evidence="1">Gamma-glutamyl-gamma-aminobutyrate hydrolase family protein</fullName>
    </submittedName>
</protein>
<dbReference type="GO" id="GO:0016811">
    <property type="term" value="F:hydrolase activity, acting on carbon-nitrogen (but not peptide) bonds, in linear amides"/>
    <property type="evidence" value="ECO:0007669"/>
    <property type="project" value="InterPro"/>
</dbReference>
<keyword evidence="2" id="KW-1185">Reference proteome</keyword>
<evidence type="ECO:0000313" key="1">
    <source>
        <dbReference type="EMBL" id="MEA5446507.1"/>
    </source>
</evidence>
<sequence length="208" mass="22679">MMRIGVTQRVDVVSSYGERRDCLDQQWGGLLEQLGFLLVPVPNGLSEPGAWLKAMGLDGFILSGGNDLAHLPDASRPAPERDATETAILDYAQQREIPVLGVCRGLQMMNVYLGGSLVPVEGHVASRHSVTPVAGESLFSAYSEVNSFHDWGIAPEGLAETLLLGVRCQDGTIEAARHTSLPWASIMWHPERESPFLEADLELLQTIF</sequence>
<organism evidence="1 2">
    <name type="scientific">Natronospira elongata</name>
    <dbReference type="NCBI Taxonomy" id="3110268"/>
    <lineage>
        <taxon>Bacteria</taxon>
        <taxon>Pseudomonadati</taxon>
        <taxon>Pseudomonadota</taxon>
        <taxon>Gammaproteobacteria</taxon>
        <taxon>Natronospirales</taxon>
        <taxon>Natronospiraceae</taxon>
        <taxon>Natronospira</taxon>
    </lineage>
</organism>
<name>A0AAP6JH20_9GAMM</name>
<dbReference type="PANTHER" id="PTHR43235:SF1">
    <property type="entry name" value="GLUTAMINE AMIDOTRANSFERASE PB2B2.05-RELATED"/>
    <property type="match status" value="1"/>
</dbReference>
<dbReference type="RefSeq" id="WP_346052787.1">
    <property type="nucleotide sequence ID" value="NZ_JAYGII010000036.1"/>
</dbReference>
<gene>
    <name evidence="1" type="ORF">VCB98_11830</name>
</gene>
<dbReference type="AlphaFoldDB" id="A0AAP6JH20"/>
<dbReference type="PROSITE" id="PS51273">
    <property type="entry name" value="GATASE_TYPE_1"/>
    <property type="match status" value="1"/>
</dbReference>
<comment type="caution">
    <text evidence="1">The sequence shown here is derived from an EMBL/GenBank/DDBJ whole genome shotgun (WGS) entry which is preliminary data.</text>
</comment>
<dbReference type="SUPFAM" id="SSF52317">
    <property type="entry name" value="Class I glutamine amidotransferase-like"/>
    <property type="match status" value="1"/>
</dbReference>
<keyword evidence="1" id="KW-0378">Hydrolase</keyword>
<evidence type="ECO:0000313" key="2">
    <source>
        <dbReference type="Proteomes" id="UP001302316"/>
    </source>
</evidence>
<dbReference type="InterPro" id="IPR011697">
    <property type="entry name" value="Peptidase_C26"/>
</dbReference>
<dbReference type="InterPro" id="IPR044668">
    <property type="entry name" value="PuuD-like"/>
</dbReference>
<accession>A0AAP6JH20</accession>
<dbReference type="PANTHER" id="PTHR43235">
    <property type="entry name" value="GLUTAMINE AMIDOTRANSFERASE PB2B2.05-RELATED"/>
    <property type="match status" value="1"/>
</dbReference>
<dbReference type="GO" id="GO:0005829">
    <property type="term" value="C:cytosol"/>
    <property type="evidence" value="ECO:0007669"/>
    <property type="project" value="TreeGrafter"/>
</dbReference>
<dbReference type="Gene3D" id="3.40.50.880">
    <property type="match status" value="1"/>
</dbReference>
<proteinExistence type="predicted"/>
<dbReference type="Pfam" id="PF07722">
    <property type="entry name" value="Peptidase_C26"/>
    <property type="match status" value="1"/>
</dbReference>
<dbReference type="InterPro" id="IPR029062">
    <property type="entry name" value="Class_I_gatase-like"/>
</dbReference>
<reference evidence="1 2" key="1">
    <citation type="submission" date="2023-12" db="EMBL/GenBank/DDBJ databases">
        <title>Whole-genome sequencing of halo(alkali)philic microorganisms from hypersaline lakes.</title>
        <authorList>
            <person name="Sorokin D.Y."/>
            <person name="Merkel A.Y."/>
            <person name="Messina E."/>
            <person name="Yakimov M."/>
        </authorList>
    </citation>
    <scope>NUCLEOTIDE SEQUENCE [LARGE SCALE GENOMIC DNA]</scope>
    <source>
        <strain evidence="1 2">AB-CW1</strain>
    </source>
</reference>